<evidence type="ECO:0000256" key="3">
    <source>
        <dbReference type="ARBA" id="ARBA00022737"/>
    </source>
</evidence>
<comment type="catalytic activity">
    <reaction evidence="7">
        <text>a CDP-1,2-diacyl-sn-glycerol + sn-glycerol 3-phosphate = a 1,2-diacyl-sn-glycero-3-phospho-(1'-sn-glycero-3'-phosphate) + CMP + H(+)</text>
        <dbReference type="Rhea" id="RHEA:12593"/>
        <dbReference type="ChEBI" id="CHEBI:15378"/>
        <dbReference type="ChEBI" id="CHEBI:57597"/>
        <dbReference type="ChEBI" id="CHEBI:58332"/>
        <dbReference type="ChEBI" id="CHEBI:60110"/>
        <dbReference type="ChEBI" id="CHEBI:60377"/>
        <dbReference type="EC" id="2.7.8.5"/>
    </reaction>
</comment>
<dbReference type="Gene3D" id="3.30.870.10">
    <property type="entry name" value="Endonuclease Chain A"/>
    <property type="match status" value="1"/>
</dbReference>
<feature type="transmembrane region" description="Helical" evidence="8">
    <location>
        <begin position="154"/>
        <end position="171"/>
    </location>
</feature>
<dbReference type="OrthoDB" id="10250191at2759"/>
<dbReference type="SUPFAM" id="SSF56024">
    <property type="entry name" value="Phospholipase D/nuclease"/>
    <property type="match status" value="1"/>
</dbReference>
<dbReference type="AlphaFoldDB" id="A0A9P6VEE6"/>
<reference evidence="9" key="1">
    <citation type="submission" date="2019-07" db="EMBL/GenBank/DDBJ databases">
        <title>Hyphodiscus hymeniophilus genome sequencing and assembly.</title>
        <authorList>
            <person name="Kramer G."/>
            <person name="Nodwell J."/>
        </authorList>
    </citation>
    <scope>NUCLEOTIDE SEQUENCE</scope>
    <source>
        <strain evidence="9">ATCC 34498</strain>
    </source>
</reference>
<comment type="function">
    <text evidence="7">Functions in the biosynthesis of the anionic phospholipids phosphatidylglycerol and cardiolipin.</text>
</comment>
<keyword evidence="4 7" id="KW-0443">Lipid metabolism</keyword>
<organism evidence="9 10">
    <name type="scientific">Hyphodiscus hymeniophilus</name>
    <dbReference type="NCBI Taxonomy" id="353542"/>
    <lineage>
        <taxon>Eukaryota</taxon>
        <taxon>Fungi</taxon>
        <taxon>Dikarya</taxon>
        <taxon>Ascomycota</taxon>
        <taxon>Pezizomycotina</taxon>
        <taxon>Leotiomycetes</taxon>
        <taxon>Helotiales</taxon>
        <taxon>Hyphodiscaceae</taxon>
        <taxon>Hyphodiscus</taxon>
    </lineage>
</organism>
<evidence type="ECO:0000256" key="7">
    <source>
        <dbReference type="RuleBase" id="RU365024"/>
    </source>
</evidence>
<dbReference type="GO" id="GO:0032049">
    <property type="term" value="P:cardiolipin biosynthetic process"/>
    <property type="evidence" value="ECO:0007669"/>
    <property type="project" value="InterPro"/>
</dbReference>
<keyword evidence="6 7" id="KW-1208">Phospholipid metabolism</keyword>
<keyword evidence="2 7" id="KW-0808">Transferase</keyword>
<dbReference type="EMBL" id="VNKQ01000016">
    <property type="protein sequence ID" value="KAG0646329.1"/>
    <property type="molecule type" value="Genomic_DNA"/>
</dbReference>
<dbReference type="EC" id="2.7.8.5" evidence="7"/>
<sequence length="173" mass="19392">MALHIRIFQPYARAHLFRIILTASPQANGFFNSSGLSGFLPAAYTLLSLRFLQVVGLAGKGSQISMREWRKGITGEADGWTYHAKGLWITGKECLTVVGSSNYSKRSEELDLEVGVLIVTRNEKLRIRMTEEQRWLLGNSRRVMEEDLRASDRGIGWVVVVLVWIAGLLGTQL</sequence>
<evidence type="ECO:0000256" key="6">
    <source>
        <dbReference type="ARBA" id="ARBA00023264"/>
    </source>
</evidence>
<keyword evidence="3" id="KW-0677">Repeat</keyword>
<dbReference type="PANTHER" id="PTHR12586">
    <property type="entry name" value="CDP-DIACYLGLYCEROL--SERINE O-PHOSPHATIDYLTRANSFERASE"/>
    <property type="match status" value="1"/>
</dbReference>
<comment type="pathway">
    <text evidence="7">Phospholipid metabolism; phosphatidylglycerol biosynthesis; phosphatidylglycerol from CDP-diacylglycerol: step 1/2.</text>
</comment>
<keyword evidence="1 7" id="KW-0444">Lipid biosynthesis</keyword>
<keyword evidence="7" id="KW-0067">ATP-binding</keyword>
<dbReference type="GO" id="GO:0008444">
    <property type="term" value="F:CDP-diacylglycerol-glycerol-3-phosphate 3-phosphatidyltransferase activity"/>
    <property type="evidence" value="ECO:0007669"/>
    <property type="project" value="UniProtKB-EC"/>
</dbReference>
<gene>
    <name evidence="9" type="ORF">D0Z07_8094</name>
</gene>
<dbReference type="Proteomes" id="UP000785200">
    <property type="component" value="Unassembled WGS sequence"/>
</dbReference>
<dbReference type="InterPro" id="IPR016270">
    <property type="entry name" value="PGS1"/>
</dbReference>
<keyword evidence="10" id="KW-1185">Reference proteome</keyword>
<keyword evidence="5 7" id="KW-0594">Phospholipid biosynthesis</keyword>
<comment type="caution">
    <text evidence="9">The sequence shown here is derived from an EMBL/GenBank/DDBJ whole genome shotgun (WGS) entry which is preliminary data.</text>
</comment>
<protein>
    <recommendedName>
        <fullName evidence="7">CDP-diacylglycerol--glycerol-3-phosphate 3-phosphatidyltransferase</fullName>
        <ecNumber evidence="7">2.7.8.5</ecNumber>
    </recommendedName>
</protein>
<dbReference type="PANTHER" id="PTHR12586:SF1">
    <property type="entry name" value="CDP-DIACYLGLYCEROL--GLYCEROL-3-PHOSPHATE 3-PHOSPHATIDYLTRANSFERASE, MITOCHONDRIAL"/>
    <property type="match status" value="1"/>
</dbReference>
<keyword evidence="7" id="KW-0496">Mitochondrion</keyword>
<dbReference type="GO" id="GO:0005524">
    <property type="term" value="F:ATP binding"/>
    <property type="evidence" value="ECO:0007669"/>
    <property type="project" value="UniProtKB-KW"/>
</dbReference>
<keyword evidence="7" id="KW-0547">Nucleotide-binding</keyword>
<evidence type="ECO:0000256" key="8">
    <source>
        <dbReference type="SAM" id="Phobius"/>
    </source>
</evidence>
<evidence type="ECO:0000256" key="2">
    <source>
        <dbReference type="ARBA" id="ARBA00022679"/>
    </source>
</evidence>
<name>A0A9P6VEE6_9HELO</name>
<dbReference type="GO" id="GO:0005739">
    <property type="term" value="C:mitochondrion"/>
    <property type="evidence" value="ECO:0007669"/>
    <property type="project" value="UniProtKB-SubCell"/>
</dbReference>
<evidence type="ECO:0000313" key="10">
    <source>
        <dbReference type="Proteomes" id="UP000785200"/>
    </source>
</evidence>
<comment type="subcellular location">
    <subcellularLocation>
        <location evidence="7">Mitochondrion</location>
    </subcellularLocation>
</comment>
<evidence type="ECO:0000313" key="9">
    <source>
        <dbReference type="EMBL" id="KAG0646329.1"/>
    </source>
</evidence>
<evidence type="ECO:0000256" key="4">
    <source>
        <dbReference type="ARBA" id="ARBA00023098"/>
    </source>
</evidence>
<evidence type="ECO:0000256" key="5">
    <source>
        <dbReference type="ARBA" id="ARBA00023209"/>
    </source>
</evidence>
<keyword evidence="8" id="KW-0812">Transmembrane</keyword>
<keyword evidence="8" id="KW-1133">Transmembrane helix</keyword>
<dbReference type="CDD" id="cd09137">
    <property type="entry name" value="PLDc_PGS1_euk_2"/>
    <property type="match status" value="1"/>
</dbReference>
<evidence type="ECO:0000256" key="1">
    <source>
        <dbReference type="ARBA" id="ARBA00022516"/>
    </source>
</evidence>
<proteinExistence type="inferred from homology"/>
<accession>A0A9P6VEE6</accession>
<comment type="similarity">
    <text evidence="7">Belongs to the CDP-alcohol phosphatidyltransferase class-II family.</text>
</comment>
<keyword evidence="8" id="KW-0472">Membrane</keyword>